<protein>
    <submittedName>
        <fullName evidence="2">Uncharacterized protein</fullName>
    </submittedName>
</protein>
<keyword evidence="1" id="KW-1133">Transmembrane helix</keyword>
<gene>
    <name evidence="2" type="ordered locus">KNP414_06643</name>
</gene>
<keyword evidence="1" id="KW-0812">Transmembrane</keyword>
<organism evidence="2 3">
    <name type="scientific">Paenibacillus mucilaginosus (strain KNP414)</name>
    <dbReference type="NCBI Taxonomy" id="1036673"/>
    <lineage>
        <taxon>Bacteria</taxon>
        <taxon>Bacillati</taxon>
        <taxon>Bacillota</taxon>
        <taxon>Bacilli</taxon>
        <taxon>Bacillales</taxon>
        <taxon>Paenibacillaceae</taxon>
        <taxon>Paenibacillus</taxon>
    </lineage>
</organism>
<keyword evidence="1" id="KW-0472">Membrane</keyword>
<feature type="transmembrane region" description="Helical" evidence="1">
    <location>
        <begin position="6"/>
        <end position="26"/>
    </location>
</feature>
<dbReference type="HOGENOM" id="CLU_3219515_0_0_9"/>
<dbReference type="KEGG" id="pms:KNP414_06643"/>
<dbReference type="AlphaFoldDB" id="F8F9W5"/>
<dbReference type="Proteomes" id="UP000006620">
    <property type="component" value="Chromosome"/>
</dbReference>
<proteinExistence type="predicted"/>
<sequence>MDPAAPVRFTLYANLIYSLIVTGLPASAQRSRRWTWTAPLVWGK</sequence>
<name>F8F9W5_PAEMK</name>
<evidence type="ECO:0000313" key="2">
    <source>
        <dbReference type="EMBL" id="AEI45163.1"/>
    </source>
</evidence>
<reference evidence="2 3" key="2">
    <citation type="journal article" date="2013" name="Genome Announc.">
        <title>Genome Sequence of Growth-Improving Paenibacillus mucilaginosus Strain KNP414.</title>
        <authorList>
            <person name="Lu J.J."/>
            <person name="Wang J.F."/>
            <person name="Hu X.F."/>
        </authorList>
    </citation>
    <scope>NUCLEOTIDE SEQUENCE [LARGE SCALE GENOMIC DNA]</scope>
    <source>
        <strain evidence="2 3">KNP414</strain>
    </source>
</reference>
<reference evidence="3" key="1">
    <citation type="submission" date="2011-06" db="EMBL/GenBank/DDBJ databases">
        <title>Complete genome sequence of Paenibacillus mucilaginosus KNP414.</title>
        <authorList>
            <person name="Wang J."/>
            <person name="Hu S."/>
            <person name="Hu X."/>
            <person name="Zhang B."/>
            <person name="Dong D."/>
            <person name="Zhang S."/>
            <person name="Zhao K."/>
            <person name="Wu D."/>
        </authorList>
    </citation>
    <scope>NUCLEOTIDE SEQUENCE [LARGE SCALE GENOMIC DNA]</scope>
    <source>
        <strain evidence="3">KNP414</strain>
    </source>
</reference>
<evidence type="ECO:0000256" key="1">
    <source>
        <dbReference type="SAM" id="Phobius"/>
    </source>
</evidence>
<evidence type="ECO:0000313" key="3">
    <source>
        <dbReference type="Proteomes" id="UP000006620"/>
    </source>
</evidence>
<dbReference type="EMBL" id="CP002869">
    <property type="protein sequence ID" value="AEI45163.1"/>
    <property type="molecule type" value="Genomic_DNA"/>
</dbReference>
<accession>F8F9W5</accession>